<dbReference type="EMBL" id="OANT01000002">
    <property type="protein sequence ID" value="SNX44217.1"/>
    <property type="molecule type" value="Genomic_DNA"/>
</dbReference>
<dbReference type="GO" id="GO:0071949">
    <property type="term" value="F:FAD binding"/>
    <property type="evidence" value="ECO:0007669"/>
    <property type="project" value="InterPro"/>
</dbReference>
<dbReference type="InterPro" id="IPR007024">
    <property type="entry name" value="BLUF_domain"/>
</dbReference>
<dbReference type="GO" id="GO:0009882">
    <property type="term" value="F:blue light photoreceptor activity"/>
    <property type="evidence" value="ECO:0007669"/>
    <property type="project" value="InterPro"/>
</dbReference>
<dbReference type="Pfam" id="PF04940">
    <property type="entry name" value="BLUF"/>
    <property type="match status" value="1"/>
</dbReference>
<dbReference type="Gene3D" id="3.30.70.100">
    <property type="match status" value="1"/>
</dbReference>
<dbReference type="Proteomes" id="UP000219042">
    <property type="component" value="Unassembled WGS sequence"/>
</dbReference>
<gene>
    <name evidence="2" type="ORF">SAMN05421731_102378</name>
</gene>
<evidence type="ECO:0000313" key="2">
    <source>
        <dbReference type="EMBL" id="SNX44217.1"/>
    </source>
</evidence>
<dbReference type="InterPro" id="IPR036046">
    <property type="entry name" value="Acylphosphatase-like_dom_sf"/>
</dbReference>
<name>A0A240E635_9GAMM</name>
<protein>
    <submittedName>
        <fullName evidence="2">Sensors of blue-light using FAD</fullName>
    </submittedName>
</protein>
<dbReference type="SUPFAM" id="SSF54975">
    <property type="entry name" value="Acylphosphatase/BLUF domain-like"/>
    <property type="match status" value="1"/>
</dbReference>
<organism evidence="2 3">
    <name type="scientific">Acinetobacter puyangensis</name>
    <dbReference type="NCBI Taxonomy" id="1096779"/>
    <lineage>
        <taxon>Bacteria</taxon>
        <taxon>Pseudomonadati</taxon>
        <taxon>Pseudomonadota</taxon>
        <taxon>Gammaproteobacteria</taxon>
        <taxon>Moraxellales</taxon>
        <taxon>Moraxellaceae</taxon>
        <taxon>Acinetobacter</taxon>
    </lineage>
</organism>
<keyword evidence="3" id="KW-1185">Reference proteome</keyword>
<dbReference type="AlphaFoldDB" id="A0A240E635"/>
<dbReference type="PROSITE" id="PS50925">
    <property type="entry name" value="BLUF"/>
    <property type="match status" value="1"/>
</dbReference>
<accession>A0A240E635</accession>
<evidence type="ECO:0000313" key="3">
    <source>
        <dbReference type="Proteomes" id="UP000219042"/>
    </source>
</evidence>
<dbReference type="SMART" id="SM01034">
    <property type="entry name" value="BLUF"/>
    <property type="match status" value="1"/>
</dbReference>
<reference evidence="3" key="1">
    <citation type="submission" date="2016-09" db="EMBL/GenBank/DDBJ databases">
        <authorList>
            <person name="Varghese N."/>
            <person name="Submissions S."/>
        </authorList>
    </citation>
    <scope>NUCLEOTIDE SEQUENCE [LARGE SCALE GENOMIC DNA]</scope>
    <source>
        <strain evidence="3">ANC 4466</strain>
    </source>
</reference>
<evidence type="ECO:0000259" key="1">
    <source>
        <dbReference type="PROSITE" id="PS50925"/>
    </source>
</evidence>
<sequence>MFQTSKYINKINVCATLIIPPGKFNVKSMKARLCYSSRRNEDENLIEDIIDILTVARKFNSENKIYGVLYYADNSFFQCLEGNKSDIESLFESIKKDPRHHSLKHLETTHIEKFSFKKWSMKYVDKNSDIDMFFKKNGSEKFDPQVLDLKILPLFLENLICVNQKESSSRLKKGIFNRGITPIF</sequence>
<proteinExistence type="predicted"/>
<feature type="domain" description="BLUF" evidence="1">
    <location>
        <begin position="30"/>
        <end position="122"/>
    </location>
</feature>